<keyword evidence="6" id="KW-0695">RNA-directed DNA polymerase</keyword>
<evidence type="ECO:0000256" key="1">
    <source>
        <dbReference type="ARBA" id="ARBA00022679"/>
    </source>
</evidence>
<dbReference type="EMBL" id="BAABME010006497">
    <property type="protein sequence ID" value="GAA0168514.1"/>
    <property type="molecule type" value="Genomic_DNA"/>
</dbReference>
<feature type="compositionally biased region" description="Basic residues" evidence="7">
    <location>
        <begin position="169"/>
        <end position="178"/>
    </location>
</feature>
<organism evidence="10 11">
    <name type="scientific">Lithospermum erythrorhizon</name>
    <name type="common">Purple gromwell</name>
    <name type="synonym">Lithospermum officinale var. erythrorhizon</name>
    <dbReference type="NCBI Taxonomy" id="34254"/>
    <lineage>
        <taxon>Eukaryota</taxon>
        <taxon>Viridiplantae</taxon>
        <taxon>Streptophyta</taxon>
        <taxon>Embryophyta</taxon>
        <taxon>Tracheophyta</taxon>
        <taxon>Spermatophyta</taxon>
        <taxon>Magnoliopsida</taxon>
        <taxon>eudicotyledons</taxon>
        <taxon>Gunneridae</taxon>
        <taxon>Pentapetalae</taxon>
        <taxon>asterids</taxon>
        <taxon>lamiids</taxon>
        <taxon>Boraginales</taxon>
        <taxon>Boraginaceae</taxon>
        <taxon>Boraginoideae</taxon>
        <taxon>Lithospermeae</taxon>
        <taxon>Lithospermum</taxon>
    </lineage>
</organism>
<dbReference type="InterPro" id="IPR043502">
    <property type="entry name" value="DNA/RNA_pol_sf"/>
</dbReference>
<comment type="caution">
    <text evidence="10">The sequence shown here is derived from an EMBL/GenBank/DDBJ whole genome shotgun (WGS) entry which is preliminary data.</text>
</comment>
<evidence type="ECO:0000256" key="2">
    <source>
        <dbReference type="ARBA" id="ARBA00022695"/>
    </source>
</evidence>
<evidence type="ECO:0000313" key="10">
    <source>
        <dbReference type="EMBL" id="GAA0168514.1"/>
    </source>
</evidence>
<keyword evidence="8" id="KW-0812">Transmembrane</keyword>
<dbReference type="GO" id="GO:0016787">
    <property type="term" value="F:hydrolase activity"/>
    <property type="evidence" value="ECO:0007669"/>
    <property type="project" value="UniProtKB-KW"/>
</dbReference>
<protein>
    <recommendedName>
        <fullName evidence="9">Reverse transcriptase RNase H-like domain-containing protein</fullName>
    </recommendedName>
</protein>
<dbReference type="Proteomes" id="UP001454036">
    <property type="component" value="Unassembled WGS sequence"/>
</dbReference>
<gene>
    <name evidence="10" type="ORF">LIER_23217</name>
</gene>
<dbReference type="Pfam" id="PF17917">
    <property type="entry name" value="RT_RNaseH"/>
    <property type="match status" value="1"/>
</dbReference>
<sequence>MVDGPNFQQRHGLAPSAEGRDPYSVIVPPGGNLYTYTTSMDPQRASAKRENEPISSFQKEFNLVLGANQKIEFIAFIEGLRLSKFKESILKKRPRAWRMLTSGLTRTSGFRRLKRGRKRGMESAQRRIPAGGVKIQRGEASWTISGCPIELIPGPLCPGGVPSPMSRGIRGRKRRQRTGKLSISSPLNASTRNVFMEIQDKRMLPRPPTQKNPQTKRDMRYIRMGAIGYAKGRSGGGGLPVLCGSALQTHQIEEEDLLKAEGGSHPGRGYKVVEFLDAFMGYHHIFMAEEDVEKTAFITKLFLAPRPRKMRSASPEGSWPCSGSYPELGFRAYPSLRLSRRRRSLSGSRILYIVVSVFALSIVLIREEAKVQRLVYYISRVMKRAETRYPQMEKLVYALVVAV</sequence>
<dbReference type="SUPFAM" id="SSF56672">
    <property type="entry name" value="DNA/RNA polymerases"/>
    <property type="match status" value="1"/>
</dbReference>
<evidence type="ECO:0000256" key="3">
    <source>
        <dbReference type="ARBA" id="ARBA00022722"/>
    </source>
</evidence>
<evidence type="ECO:0000259" key="9">
    <source>
        <dbReference type="Pfam" id="PF17917"/>
    </source>
</evidence>
<keyword evidence="8" id="KW-0472">Membrane</keyword>
<evidence type="ECO:0000256" key="4">
    <source>
        <dbReference type="ARBA" id="ARBA00022759"/>
    </source>
</evidence>
<keyword evidence="8" id="KW-1133">Transmembrane helix</keyword>
<evidence type="ECO:0000256" key="6">
    <source>
        <dbReference type="ARBA" id="ARBA00022918"/>
    </source>
</evidence>
<dbReference type="GO" id="GO:0004519">
    <property type="term" value="F:endonuclease activity"/>
    <property type="evidence" value="ECO:0007669"/>
    <property type="project" value="UniProtKB-KW"/>
</dbReference>
<keyword evidence="5" id="KW-0378">Hydrolase</keyword>
<feature type="transmembrane region" description="Helical" evidence="8">
    <location>
        <begin position="349"/>
        <end position="365"/>
    </location>
</feature>
<dbReference type="AlphaFoldDB" id="A0AAV3QWL8"/>
<name>A0AAV3QWL8_LITER</name>
<evidence type="ECO:0000313" key="11">
    <source>
        <dbReference type="Proteomes" id="UP001454036"/>
    </source>
</evidence>
<evidence type="ECO:0000256" key="5">
    <source>
        <dbReference type="ARBA" id="ARBA00022801"/>
    </source>
</evidence>
<dbReference type="InterPro" id="IPR041373">
    <property type="entry name" value="RT_RNaseH"/>
</dbReference>
<keyword evidence="1" id="KW-0808">Transferase</keyword>
<evidence type="ECO:0000256" key="7">
    <source>
        <dbReference type="SAM" id="MobiDB-lite"/>
    </source>
</evidence>
<keyword evidence="3" id="KW-0540">Nuclease</keyword>
<evidence type="ECO:0000256" key="8">
    <source>
        <dbReference type="SAM" id="Phobius"/>
    </source>
</evidence>
<keyword evidence="2" id="KW-0548">Nucleotidyltransferase</keyword>
<accession>A0AAV3QWL8</accession>
<dbReference type="GO" id="GO:0003964">
    <property type="term" value="F:RNA-directed DNA polymerase activity"/>
    <property type="evidence" value="ECO:0007669"/>
    <property type="project" value="UniProtKB-KW"/>
</dbReference>
<feature type="domain" description="Reverse transcriptase RNase H-like" evidence="9">
    <location>
        <begin position="350"/>
        <end position="403"/>
    </location>
</feature>
<reference evidence="10 11" key="1">
    <citation type="submission" date="2024-01" db="EMBL/GenBank/DDBJ databases">
        <title>The complete chloroplast genome sequence of Lithospermum erythrorhizon: insights into the phylogenetic relationship among Boraginaceae species and the maternal lineages of purple gromwells.</title>
        <authorList>
            <person name="Okada T."/>
            <person name="Watanabe K."/>
        </authorList>
    </citation>
    <scope>NUCLEOTIDE SEQUENCE [LARGE SCALE GENOMIC DNA]</scope>
</reference>
<proteinExistence type="predicted"/>
<feature type="region of interest" description="Disordered" evidence="7">
    <location>
        <begin position="166"/>
        <end position="186"/>
    </location>
</feature>
<keyword evidence="11" id="KW-1185">Reference proteome</keyword>
<feature type="region of interest" description="Disordered" evidence="7">
    <location>
        <begin position="1"/>
        <end position="23"/>
    </location>
</feature>
<keyword evidence="4" id="KW-0255">Endonuclease</keyword>